<dbReference type="Proteomes" id="UP000196475">
    <property type="component" value="Unassembled WGS sequence"/>
</dbReference>
<dbReference type="GO" id="GO:0006526">
    <property type="term" value="P:L-arginine biosynthetic process"/>
    <property type="evidence" value="ECO:0007669"/>
    <property type="project" value="TreeGrafter"/>
</dbReference>
<comment type="similarity">
    <text evidence="2">Belongs to the peptidase M20A family.</text>
</comment>
<dbReference type="SUPFAM" id="SSF53187">
    <property type="entry name" value="Zn-dependent exopeptidases"/>
    <property type="match status" value="1"/>
</dbReference>
<dbReference type="InterPro" id="IPR036264">
    <property type="entry name" value="Bact_exopeptidase_dim_dom"/>
</dbReference>
<keyword evidence="3" id="KW-0645">Protease</keyword>
<evidence type="ECO:0000256" key="3">
    <source>
        <dbReference type="ARBA" id="ARBA00022670"/>
    </source>
</evidence>
<dbReference type="AlphaFoldDB" id="A0A1Y3PFK5"/>
<dbReference type="PANTHER" id="PTHR43808:SF31">
    <property type="entry name" value="N-ACETYL-L-CITRULLINE DEACETYLASE"/>
    <property type="match status" value="1"/>
</dbReference>
<evidence type="ECO:0000256" key="6">
    <source>
        <dbReference type="ARBA" id="ARBA00022833"/>
    </source>
</evidence>
<accession>A0A1Y3PFK5</accession>
<dbReference type="EMBL" id="LZRT01000094">
    <property type="protein sequence ID" value="OUM86122.1"/>
    <property type="molecule type" value="Genomic_DNA"/>
</dbReference>
<dbReference type="GO" id="GO:0008270">
    <property type="term" value="F:zinc ion binding"/>
    <property type="evidence" value="ECO:0007669"/>
    <property type="project" value="InterPro"/>
</dbReference>
<dbReference type="SUPFAM" id="SSF55031">
    <property type="entry name" value="Bacterial exopeptidase dimerisation domain"/>
    <property type="match status" value="1"/>
</dbReference>
<evidence type="ECO:0000256" key="7">
    <source>
        <dbReference type="ARBA" id="ARBA00022997"/>
    </source>
</evidence>
<protein>
    <submittedName>
        <fullName evidence="9">Dipeptidase PepV</fullName>
    </submittedName>
</protein>
<keyword evidence="6" id="KW-0862">Zinc</keyword>
<evidence type="ECO:0000256" key="8">
    <source>
        <dbReference type="ARBA" id="ARBA00023049"/>
    </source>
</evidence>
<organism evidence="9 10">
    <name type="scientific">Bacillus thermozeamaize</name>
    <dbReference type="NCBI Taxonomy" id="230954"/>
    <lineage>
        <taxon>Bacteria</taxon>
        <taxon>Bacillati</taxon>
        <taxon>Bacillota</taxon>
        <taxon>Bacilli</taxon>
        <taxon>Bacillales</taxon>
        <taxon>Bacillaceae</taxon>
        <taxon>Bacillus</taxon>
    </lineage>
</organism>
<sequence>MRIDWQREVEKRKDELLETAMRFLRIPSVKDEERAAPGAPFGPAIQQAMQFILEECQKMGLVIRNLDGYAAHAEMGQGQELVGVLCHVDVVPPGEGWTTPPFQPALRDGKLYARGALDDKGPTVAALYAFKIIKELGLPLSRRVRLILGGDEESGWRCMERYFAEEEMPTFGFAPDATFPMISAEKGILDLYLQYRPDTDEASHRHERETAVQRLKLVSLQAGQRLNMVPAEATAKISGPLEALERLMKRFESDVINLGKGTAARSGNHLTLTCYGKAAHGMEPDKGINAGLMLAHFLRREAFAEEDALFLEALVKGFYGDFHGSSLGIAFADEITGPLTVNLGLIQYRHADGQPPEGRLGMTIRYPVTTQFARMLENLRAAAAQWGLHIASYTNKEPHHVDTEHFLVKTLRRVYEEHTGLDSTPLSIGGGTYARTLKAGVAFGPLFPGREETAHQVDEHIHVEDLLKATAIYAHAIYELAR</sequence>
<dbReference type="NCBIfam" id="NF005591">
    <property type="entry name" value="PRK07318.1"/>
    <property type="match status" value="1"/>
</dbReference>
<evidence type="ECO:0000256" key="1">
    <source>
        <dbReference type="ARBA" id="ARBA00001947"/>
    </source>
</evidence>
<keyword evidence="5" id="KW-0378">Hydrolase</keyword>
<evidence type="ECO:0000256" key="2">
    <source>
        <dbReference type="ARBA" id="ARBA00006247"/>
    </source>
</evidence>
<proteinExistence type="inferred from homology"/>
<dbReference type="InterPro" id="IPR002933">
    <property type="entry name" value="Peptidase_M20"/>
</dbReference>
<dbReference type="GO" id="GO:0008237">
    <property type="term" value="F:metallopeptidase activity"/>
    <property type="evidence" value="ECO:0007669"/>
    <property type="project" value="UniProtKB-KW"/>
</dbReference>
<dbReference type="InterPro" id="IPR010964">
    <property type="entry name" value="M20A_pepV-rel"/>
</dbReference>
<keyword evidence="7" id="KW-0224">Dipeptidase</keyword>
<dbReference type="GO" id="GO:0016805">
    <property type="term" value="F:dipeptidase activity"/>
    <property type="evidence" value="ECO:0007669"/>
    <property type="project" value="UniProtKB-KW"/>
</dbReference>
<evidence type="ECO:0000256" key="4">
    <source>
        <dbReference type="ARBA" id="ARBA00022723"/>
    </source>
</evidence>
<evidence type="ECO:0000256" key="5">
    <source>
        <dbReference type="ARBA" id="ARBA00022801"/>
    </source>
</evidence>
<dbReference type="Gene3D" id="3.30.70.360">
    <property type="match status" value="2"/>
</dbReference>
<dbReference type="PANTHER" id="PTHR43808">
    <property type="entry name" value="ACETYLORNITHINE DEACETYLASE"/>
    <property type="match status" value="1"/>
</dbReference>
<dbReference type="GO" id="GO:0008777">
    <property type="term" value="F:acetylornithine deacetylase activity"/>
    <property type="evidence" value="ECO:0007669"/>
    <property type="project" value="TreeGrafter"/>
</dbReference>
<name>A0A1Y3PFK5_9BACI</name>
<keyword evidence="4" id="KW-0479">Metal-binding</keyword>
<dbReference type="InterPro" id="IPR050072">
    <property type="entry name" value="Peptidase_M20A"/>
</dbReference>
<evidence type="ECO:0000313" key="10">
    <source>
        <dbReference type="Proteomes" id="UP000196475"/>
    </source>
</evidence>
<gene>
    <name evidence="9" type="ORF">BAA01_01990</name>
</gene>
<comment type="caution">
    <text evidence="9">The sequence shown here is derived from an EMBL/GenBank/DDBJ whole genome shotgun (WGS) entry which is preliminary data.</text>
</comment>
<keyword evidence="8" id="KW-0482">Metalloprotease</keyword>
<comment type="cofactor">
    <cofactor evidence="1">
        <name>Zn(2+)</name>
        <dbReference type="ChEBI" id="CHEBI:29105"/>
    </cofactor>
</comment>
<dbReference type="Pfam" id="PF01546">
    <property type="entry name" value="Peptidase_M20"/>
    <property type="match status" value="1"/>
</dbReference>
<dbReference type="CDD" id="cd03888">
    <property type="entry name" value="M20_PepV"/>
    <property type="match status" value="1"/>
</dbReference>
<dbReference type="GO" id="GO:0006508">
    <property type="term" value="P:proteolysis"/>
    <property type="evidence" value="ECO:0007669"/>
    <property type="project" value="UniProtKB-KW"/>
</dbReference>
<evidence type="ECO:0000313" key="9">
    <source>
        <dbReference type="EMBL" id="OUM86122.1"/>
    </source>
</evidence>
<dbReference type="Gene3D" id="3.40.630.10">
    <property type="entry name" value="Zn peptidases"/>
    <property type="match status" value="1"/>
</dbReference>
<reference evidence="10" key="1">
    <citation type="submission" date="2016-06" db="EMBL/GenBank/DDBJ databases">
        <authorList>
            <person name="Nascimento L."/>
            <person name="Pereira R.V."/>
            <person name="Martins L.F."/>
            <person name="Quaggio R.B."/>
            <person name="Silva A.M."/>
            <person name="Setubal J.C."/>
        </authorList>
    </citation>
    <scope>NUCLEOTIDE SEQUENCE [LARGE SCALE GENOMIC DNA]</scope>
</reference>
<dbReference type="NCBIfam" id="TIGR01887">
    <property type="entry name" value="dipeptidaselike"/>
    <property type="match status" value="1"/>
</dbReference>